<proteinExistence type="predicted"/>
<comment type="caution">
    <text evidence="1">The sequence shown here is derived from an EMBL/GenBank/DDBJ whole genome shotgun (WGS) entry which is preliminary data.</text>
</comment>
<accession>A0A9J5W659</accession>
<reference evidence="1 2" key="1">
    <citation type="submission" date="2020-09" db="EMBL/GenBank/DDBJ databases">
        <title>De no assembly of potato wild relative species, Solanum commersonii.</title>
        <authorList>
            <person name="Cho K."/>
        </authorList>
    </citation>
    <scope>NUCLEOTIDE SEQUENCE [LARGE SCALE GENOMIC DNA]</scope>
    <source>
        <strain evidence="1">LZ3.2</strain>
        <tissue evidence="1">Leaf</tissue>
    </source>
</reference>
<organism evidence="1 2">
    <name type="scientific">Solanum commersonii</name>
    <name type="common">Commerson's wild potato</name>
    <name type="synonym">Commerson's nightshade</name>
    <dbReference type="NCBI Taxonomy" id="4109"/>
    <lineage>
        <taxon>Eukaryota</taxon>
        <taxon>Viridiplantae</taxon>
        <taxon>Streptophyta</taxon>
        <taxon>Embryophyta</taxon>
        <taxon>Tracheophyta</taxon>
        <taxon>Spermatophyta</taxon>
        <taxon>Magnoliopsida</taxon>
        <taxon>eudicotyledons</taxon>
        <taxon>Gunneridae</taxon>
        <taxon>Pentapetalae</taxon>
        <taxon>asterids</taxon>
        <taxon>lamiids</taxon>
        <taxon>Solanales</taxon>
        <taxon>Solanaceae</taxon>
        <taxon>Solanoideae</taxon>
        <taxon>Solaneae</taxon>
        <taxon>Solanum</taxon>
    </lineage>
</organism>
<sequence length="187" mass="22937">MIIKQIIPIEDWGISSMKERQISVNKVPTNFTYWDYSNVFNKVLYYNNERHKHTWFIKVCAKIFVNPITNWFLNWWSYHDPTTKILPEPFLKLYKEWVKIHKWTPKVGFTEEQILCLYRTYYNNIWDKLMKKDPKTKSLYGNFFQKFYDISVDIQIFKLRLQFLKLIIFTRTNTTLTSIIVAFYEQE</sequence>
<dbReference type="EMBL" id="JACXVP010000012">
    <property type="protein sequence ID" value="KAG5570724.1"/>
    <property type="molecule type" value="Genomic_DNA"/>
</dbReference>
<evidence type="ECO:0000313" key="2">
    <source>
        <dbReference type="Proteomes" id="UP000824120"/>
    </source>
</evidence>
<name>A0A9J5W659_SOLCO</name>
<protein>
    <submittedName>
        <fullName evidence="1">Uncharacterized protein</fullName>
    </submittedName>
</protein>
<evidence type="ECO:0000313" key="1">
    <source>
        <dbReference type="EMBL" id="KAG5570724.1"/>
    </source>
</evidence>
<gene>
    <name evidence="1" type="ORF">H5410_060490</name>
</gene>
<dbReference type="Proteomes" id="UP000824120">
    <property type="component" value="Chromosome 12"/>
</dbReference>
<keyword evidence="2" id="KW-1185">Reference proteome</keyword>
<dbReference type="AlphaFoldDB" id="A0A9J5W659"/>
<dbReference type="OrthoDB" id="1743486at2759"/>